<evidence type="ECO:0000313" key="2">
    <source>
        <dbReference type="Proteomes" id="UP000283128"/>
    </source>
</evidence>
<dbReference type="Proteomes" id="UP000283128">
    <property type="component" value="Unassembled WGS sequence"/>
</dbReference>
<accession>A0A437PZU0</accession>
<evidence type="ECO:0000313" key="1">
    <source>
        <dbReference type="EMBL" id="RVU27792.1"/>
    </source>
</evidence>
<organism evidence="1 2">
    <name type="scientific">Streptomyces antnestii</name>
    <dbReference type="NCBI Taxonomy" id="2494256"/>
    <lineage>
        <taxon>Bacteria</taxon>
        <taxon>Bacillati</taxon>
        <taxon>Actinomycetota</taxon>
        <taxon>Actinomycetes</taxon>
        <taxon>Kitasatosporales</taxon>
        <taxon>Streptomycetaceae</taxon>
        <taxon>Streptomyces</taxon>
    </lineage>
</organism>
<evidence type="ECO:0008006" key="3">
    <source>
        <dbReference type="Google" id="ProtNLM"/>
    </source>
</evidence>
<dbReference type="Pfam" id="PF13602">
    <property type="entry name" value="ADH_zinc_N_2"/>
    <property type="match status" value="1"/>
</dbReference>
<dbReference type="OrthoDB" id="2665481at2"/>
<name>A0A437PZU0_9ACTN</name>
<proteinExistence type="predicted"/>
<dbReference type="Gene3D" id="3.40.50.720">
    <property type="entry name" value="NAD(P)-binding Rossmann-like Domain"/>
    <property type="match status" value="1"/>
</dbReference>
<reference evidence="1 2" key="1">
    <citation type="submission" date="2019-01" db="EMBL/GenBank/DDBJ databases">
        <title>Genome sequences of Streptomyces and Rhizobium isolates collected from root and soil.</title>
        <authorList>
            <person name="Chhettri S."/>
            <person name="Sevigny J.L."/>
            <person name="Sen A."/>
            <person name="Ennis N."/>
            <person name="Tisa L."/>
        </authorList>
    </citation>
    <scope>NUCLEOTIDE SEQUENCE [LARGE SCALE GENOMIC DNA]</scope>
    <source>
        <strain evidence="1 2">San01</strain>
    </source>
</reference>
<comment type="caution">
    <text evidence="1">The sequence shown here is derived from an EMBL/GenBank/DDBJ whole genome shotgun (WGS) entry which is preliminary data.</text>
</comment>
<dbReference type="Gene3D" id="3.90.180.10">
    <property type="entry name" value="Medium-chain alcohol dehydrogenases, catalytic domain"/>
    <property type="match status" value="1"/>
</dbReference>
<dbReference type="AlphaFoldDB" id="A0A437PZU0"/>
<gene>
    <name evidence="1" type="ORF">EOT10_05745</name>
</gene>
<protein>
    <recommendedName>
        <fullName evidence="3">Zinc-binding alcohol dehydrogenase family protein</fullName>
    </recommendedName>
</protein>
<sequence>MRPAVWRATVRPLTTSVGRGYRLRAPGGVLVSYAFSGRPGRMVADTVRGAARVKLMNLRPGRRAALSMVPNELSADHTWYRESLRRLLAMAADGSIDTAVGAVRPLTEAADVHRALERRELTGKAVLTPA</sequence>
<keyword evidence="2" id="KW-1185">Reference proteome</keyword>
<dbReference type="EMBL" id="RZYA01000002">
    <property type="protein sequence ID" value="RVU27792.1"/>
    <property type="molecule type" value="Genomic_DNA"/>
</dbReference>